<dbReference type="Pfam" id="PF02746">
    <property type="entry name" value="MR_MLE_N"/>
    <property type="match status" value="1"/>
</dbReference>
<evidence type="ECO:0000313" key="5">
    <source>
        <dbReference type="EMBL" id="GLQ56153.1"/>
    </source>
</evidence>
<keyword evidence="3" id="KW-0460">Magnesium</keyword>
<evidence type="ECO:0000256" key="1">
    <source>
        <dbReference type="ARBA" id="ARBA00001946"/>
    </source>
</evidence>
<evidence type="ECO:0000256" key="2">
    <source>
        <dbReference type="ARBA" id="ARBA00022723"/>
    </source>
</evidence>
<dbReference type="Pfam" id="PF13378">
    <property type="entry name" value="MR_MLE_C"/>
    <property type="match status" value="1"/>
</dbReference>
<organism evidence="5 6">
    <name type="scientific">Devosia nitrariae</name>
    <dbReference type="NCBI Taxonomy" id="2071872"/>
    <lineage>
        <taxon>Bacteria</taxon>
        <taxon>Pseudomonadati</taxon>
        <taxon>Pseudomonadota</taxon>
        <taxon>Alphaproteobacteria</taxon>
        <taxon>Hyphomicrobiales</taxon>
        <taxon>Devosiaceae</taxon>
        <taxon>Devosia</taxon>
    </lineage>
</organism>
<dbReference type="SUPFAM" id="SSF51604">
    <property type="entry name" value="Enolase C-terminal domain-like"/>
    <property type="match status" value="1"/>
</dbReference>
<reference evidence="6" key="1">
    <citation type="journal article" date="2019" name="Int. J. Syst. Evol. Microbiol.">
        <title>The Global Catalogue of Microorganisms (GCM) 10K type strain sequencing project: providing services to taxonomists for standard genome sequencing and annotation.</title>
        <authorList>
            <consortium name="The Broad Institute Genomics Platform"/>
            <consortium name="The Broad Institute Genome Sequencing Center for Infectious Disease"/>
            <person name="Wu L."/>
            <person name="Ma J."/>
        </authorList>
    </citation>
    <scope>NUCLEOTIDE SEQUENCE [LARGE SCALE GENOMIC DNA]</scope>
    <source>
        <strain evidence="6">NBRC 112416</strain>
    </source>
</reference>
<dbReference type="Gene3D" id="3.30.390.10">
    <property type="entry name" value="Enolase-like, N-terminal domain"/>
    <property type="match status" value="1"/>
</dbReference>
<keyword evidence="2" id="KW-0479">Metal-binding</keyword>
<dbReference type="InterPro" id="IPR013341">
    <property type="entry name" value="Mandelate_racemase_N_dom"/>
</dbReference>
<dbReference type="CDD" id="cd03316">
    <property type="entry name" value="MR_like"/>
    <property type="match status" value="1"/>
</dbReference>
<keyword evidence="6" id="KW-1185">Reference proteome</keyword>
<dbReference type="InterPro" id="IPR018110">
    <property type="entry name" value="Mandel_Rmase/mucon_lact_enz_CS"/>
</dbReference>
<dbReference type="Proteomes" id="UP001156691">
    <property type="component" value="Unassembled WGS sequence"/>
</dbReference>
<dbReference type="SUPFAM" id="SSF54826">
    <property type="entry name" value="Enolase N-terminal domain-like"/>
    <property type="match status" value="1"/>
</dbReference>
<comment type="cofactor">
    <cofactor evidence="1">
        <name>Mg(2+)</name>
        <dbReference type="ChEBI" id="CHEBI:18420"/>
    </cofactor>
</comment>
<proteinExistence type="predicted"/>
<protein>
    <submittedName>
        <fullName evidence="5">Mandelate racemase</fullName>
    </submittedName>
</protein>
<dbReference type="SMART" id="SM00922">
    <property type="entry name" value="MR_MLE"/>
    <property type="match status" value="1"/>
</dbReference>
<dbReference type="Gene3D" id="3.20.20.120">
    <property type="entry name" value="Enolase-like C-terminal domain"/>
    <property type="match status" value="1"/>
</dbReference>
<comment type="caution">
    <text evidence="5">The sequence shown here is derived from an EMBL/GenBank/DDBJ whole genome shotgun (WGS) entry which is preliminary data.</text>
</comment>
<gene>
    <name evidence="5" type="ORF">GCM10010862_34120</name>
</gene>
<dbReference type="InterPro" id="IPR029065">
    <property type="entry name" value="Enolase_C-like"/>
</dbReference>
<dbReference type="SFLD" id="SFLDS00001">
    <property type="entry name" value="Enolase"/>
    <property type="match status" value="1"/>
</dbReference>
<dbReference type="PANTHER" id="PTHR13794">
    <property type="entry name" value="ENOLASE SUPERFAMILY, MANDELATE RACEMASE"/>
    <property type="match status" value="1"/>
</dbReference>
<accession>A0ABQ5W8T9</accession>
<dbReference type="InterPro" id="IPR036849">
    <property type="entry name" value="Enolase-like_C_sf"/>
</dbReference>
<sequence>MTASGLKITAIDVKEYKWKRDVPISNGLHTYTNHEISFVEVQTNAGITGYGIGRPRPAERAFREQFTKKLIGRDPLMTEAIWKELWSPKLYGRRGMETRALSSIDTALWDIRGKVAGLPLYKLVGGYRTDIPIYTAGGYYAPDKGLKELAEEMVGYVEMGARAVKMKVGAVSITEDVERVRAVRNAVGPDIKVMIDANCAYRAYDAISLARRLEDQDIFWFEEPVQPDDYEGFRRLFEATGVTIATGENEYTKHGFRDLIATGAISILQPDARYTGGVTEFLKIAAMADANGLDICPHGEQLAHLNLLAAIPNARMLEYYPKPAGTPDFFLHTAPVNADGTVTCPDVPGMALDPDPDFLKTAERLA</sequence>
<evidence type="ECO:0000259" key="4">
    <source>
        <dbReference type="SMART" id="SM00922"/>
    </source>
</evidence>
<evidence type="ECO:0000256" key="3">
    <source>
        <dbReference type="ARBA" id="ARBA00022842"/>
    </source>
</evidence>
<evidence type="ECO:0000313" key="6">
    <source>
        <dbReference type="Proteomes" id="UP001156691"/>
    </source>
</evidence>
<dbReference type="InterPro" id="IPR046945">
    <property type="entry name" value="RHMD-like"/>
</dbReference>
<dbReference type="PANTHER" id="PTHR13794:SF58">
    <property type="entry name" value="MITOCHONDRIAL ENOLASE SUPERFAMILY MEMBER 1"/>
    <property type="match status" value="1"/>
</dbReference>
<dbReference type="SFLD" id="SFLDG00179">
    <property type="entry name" value="mandelate_racemase"/>
    <property type="match status" value="1"/>
</dbReference>
<dbReference type="InterPro" id="IPR029017">
    <property type="entry name" value="Enolase-like_N"/>
</dbReference>
<feature type="domain" description="Mandelate racemase/muconate lactonizing enzyme C-terminal" evidence="4">
    <location>
        <begin position="146"/>
        <end position="243"/>
    </location>
</feature>
<dbReference type="RefSeq" id="WP_284341570.1">
    <property type="nucleotide sequence ID" value="NZ_BSNS01000018.1"/>
</dbReference>
<dbReference type="InterPro" id="IPR013342">
    <property type="entry name" value="Mandelate_racemase_C"/>
</dbReference>
<dbReference type="PROSITE" id="PS00908">
    <property type="entry name" value="MR_MLE_1"/>
    <property type="match status" value="1"/>
</dbReference>
<name>A0ABQ5W8T9_9HYPH</name>
<dbReference type="EMBL" id="BSNS01000018">
    <property type="protein sequence ID" value="GLQ56153.1"/>
    <property type="molecule type" value="Genomic_DNA"/>
</dbReference>